<evidence type="ECO:0000313" key="2">
    <source>
        <dbReference type="Proteomes" id="UP000193648"/>
    </source>
</evidence>
<keyword evidence="2" id="KW-1185">Reference proteome</keyword>
<name>A0A1Y2GIS0_9FUNG</name>
<dbReference type="EMBL" id="MCFF01000026">
    <property type="protein sequence ID" value="ORZ12134.1"/>
    <property type="molecule type" value="Genomic_DNA"/>
</dbReference>
<comment type="caution">
    <text evidence="1">The sequence shown here is derived from an EMBL/GenBank/DDBJ whole genome shotgun (WGS) entry which is preliminary data.</text>
</comment>
<evidence type="ECO:0000313" key="1">
    <source>
        <dbReference type="EMBL" id="ORZ12134.1"/>
    </source>
</evidence>
<organism evidence="1 2">
    <name type="scientific">Lobosporangium transversale</name>
    <dbReference type="NCBI Taxonomy" id="64571"/>
    <lineage>
        <taxon>Eukaryota</taxon>
        <taxon>Fungi</taxon>
        <taxon>Fungi incertae sedis</taxon>
        <taxon>Mucoromycota</taxon>
        <taxon>Mortierellomycotina</taxon>
        <taxon>Mortierellomycetes</taxon>
        <taxon>Mortierellales</taxon>
        <taxon>Mortierellaceae</taxon>
        <taxon>Lobosporangium</taxon>
    </lineage>
</organism>
<sequence>MSLWLSVSLTDLKRWLPQYTSSSKVERMGLLAAILPAPPSQDICVELDNQAIVIQYQQLVESRHHTLPSKRLRLLEQLGWLPHLGKSISALNLGPNTVRFQGQLADNAKDTAARCHHTKKLHGMLPTLNVIQARKPFFTQIEFAVSGRAATTKYNKGHKNTNLRWVNLDRDLHL</sequence>
<gene>
    <name evidence="1" type="ORF">BCR41DRAFT_397718</name>
</gene>
<dbReference type="GeneID" id="33570747"/>
<proteinExistence type="predicted"/>
<protein>
    <submittedName>
        <fullName evidence="1">Uncharacterized protein</fullName>
    </submittedName>
</protein>
<dbReference type="OrthoDB" id="2433898at2759"/>
<dbReference type="AlphaFoldDB" id="A0A1Y2GIS0"/>
<dbReference type="InParanoid" id="A0A1Y2GIS0"/>
<accession>A0A1Y2GIS0</accession>
<dbReference type="RefSeq" id="XP_021879999.1">
    <property type="nucleotide sequence ID" value="XM_022028904.1"/>
</dbReference>
<reference evidence="1 2" key="1">
    <citation type="submission" date="2016-07" db="EMBL/GenBank/DDBJ databases">
        <title>Pervasive Adenine N6-methylation of Active Genes in Fungi.</title>
        <authorList>
            <consortium name="DOE Joint Genome Institute"/>
            <person name="Mondo S.J."/>
            <person name="Dannebaum R.O."/>
            <person name="Kuo R.C."/>
            <person name="Labutti K."/>
            <person name="Haridas S."/>
            <person name="Kuo A."/>
            <person name="Salamov A."/>
            <person name="Ahrendt S.R."/>
            <person name="Lipzen A."/>
            <person name="Sullivan W."/>
            <person name="Andreopoulos W.B."/>
            <person name="Clum A."/>
            <person name="Lindquist E."/>
            <person name="Daum C."/>
            <person name="Ramamoorthy G.K."/>
            <person name="Gryganskyi A."/>
            <person name="Culley D."/>
            <person name="Magnuson J.K."/>
            <person name="James T.Y."/>
            <person name="O'Malley M.A."/>
            <person name="Stajich J.E."/>
            <person name="Spatafora J.W."/>
            <person name="Visel A."/>
            <person name="Grigoriev I.V."/>
        </authorList>
    </citation>
    <scope>NUCLEOTIDE SEQUENCE [LARGE SCALE GENOMIC DNA]</scope>
    <source>
        <strain evidence="1 2">NRRL 3116</strain>
    </source>
</reference>
<dbReference type="Proteomes" id="UP000193648">
    <property type="component" value="Unassembled WGS sequence"/>
</dbReference>